<dbReference type="EMBL" id="BK014805">
    <property type="protein sequence ID" value="DAD76569.1"/>
    <property type="molecule type" value="Genomic_DNA"/>
</dbReference>
<dbReference type="SUPFAM" id="SSF54001">
    <property type="entry name" value="Cysteine proteinases"/>
    <property type="match status" value="1"/>
</dbReference>
<reference evidence="1" key="1">
    <citation type="journal article" date="2021" name="Proc. Natl. Acad. Sci. U.S.A.">
        <title>A Catalog of Tens of Thousands of Viruses from Human Metagenomes Reveals Hidden Associations with Chronic Diseases.</title>
        <authorList>
            <person name="Tisza M.J."/>
            <person name="Buck C.B."/>
        </authorList>
    </citation>
    <scope>NUCLEOTIDE SEQUENCE</scope>
    <source>
        <strain evidence="1">CtOkv13</strain>
    </source>
</reference>
<accession>A0A8S5M2M9</accession>
<dbReference type="Gene3D" id="3.90.70.10">
    <property type="entry name" value="Cysteine proteinases"/>
    <property type="match status" value="1"/>
</dbReference>
<proteinExistence type="predicted"/>
<sequence length="211" mass="23694">MRQDIRDKKIMSKMKLLAPEEIFSPEDDRDFHQEDVMKATLILPEEYLAPQTPILNQGTVGSCVAHALATCLAQGQEAIFEASDNFSRGFIYANRGEKDWKGPGMVSREALKQLNKCGDVLYKDFPYNKEYPGITAKFDGDENLKTLLRKAAPYAILNYFRCYTPEEIKTTIVNYGAVFIAVDIYDGFGRNVELPKQGEKSHGGHAMTIVG</sequence>
<protein>
    <submittedName>
        <fullName evidence="1">Peptidase</fullName>
    </submittedName>
</protein>
<name>A0A8S5M2M9_9CAUD</name>
<evidence type="ECO:0000313" key="1">
    <source>
        <dbReference type="EMBL" id="DAD76569.1"/>
    </source>
</evidence>
<dbReference type="InterPro" id="IPR038765">
    <property type="entry name" value="Papain-like_cys_pep_sf"/>
</dbReference>
<dbReference type="GO" id="GO:0001897">
    <property type="term" value="P:symbiont-mediated cytolysis of host cell"/>
    <property type="evidence" value="ECO:0007669"/>
    <property type="project" value="UniProtKB-ARBA"/>
</dbReference>
<organism evidence="1">
    <name type="scientific">Siphoviridae sp. ctOkv13</name>
    <dbReference type="NCBI Taxonomy" id="2826314"/>
    <lineage>
        <taxon>Viruses</taxon>
        <taxon>Duplodnaviria</taxon>
        <taxon>Heunggongvirae</taxon>
        <taxon>Uroviricota</taxon>
        <taxon>Caudoviricetes</taxon>
    </lineage>
</organism>
<dbReference type="CDD" id="cd02619">
    <property type="entry name" value="Peptidase_C1"/>
    <property type="match status" value="1"/>
</dbReference>